<evidence type="ECO:0000256" key="1">
    <source>
        <dbReference type="SAM" id="MobiDB-lite"/>
    </source>
</evidence>
<dbReference type="OrthoDB" id="1742854at2759"/>
<name>A0A7J0F0S4_9ERIC</name>
<accession>A0A7J0F0S4</accession>
<comment type="caution">
    <text evidence="2">The sequence shown here is derived from an EMBL/GenBank/DDBJ whole genome shotgun (WGS) entry which is preliminary data.</text>
</comment>
<reference evidence="2 3" key="1">
    <citation type="submission" date="2019-07" db="EMBL/GenBank/DDBJ databases">
        <title>De Novo Assembly of kiwifruit Actinidia rufa.</title>
        <authorList>
            <person name="Sugita-Konishi S."/>
            <person name="Sato K."/>
            <person name="Mori E."/>
            <person name="Abe Y."/>
            <person name="Kisaki G."/>
            <person name="Hamano K."/>
            <person name="Suezawa K."/>
            <person name="Otani M."/>
            <person name="Fukuda T."/>
            <person name="Manabe T."/>
            <person name="Gomi K."/>
            <person name="Tabuchi M."/>
            <person name="Akimitsu K."/>
            <person name="Kataoka I."/>
        </authorList>
    </citation>
    <scope>NUCLEOTIDE SEQUENCE [LARGE SCALE GENOMIC DNA]</scope>
    <source>
        <strain evidence="3">cv. Fuchu</strain>
    </source>
</reference>
<dbReference type="EMBL" id="BJWL01000008">
    <property type="protein sequence ID" value="GFY92282.1"/>
    <property type="molecule type" value="Genomic_DNA"/>
</dbReference>
<sequence>MEGKKRWKIECSLLSAFETLEWRTRSPSTSSAVSCVQFLQSLPPKFPLTSPKPSLSMHAVTPSATDPRSDSAPKAACRLSLIDPNARALETLGDSEKGKSVERESGSSSAARKKWRRIGMVQGSVSVVHQIHALVMSKCLKVMARVIRVVENDLGEVRVVVLVDVYLPIGLWSGWQFPKFGTIAAALFRHLR</sequence>
<keyword evidence="3" id="KW-1185">Reference proteome</keyword>
<protein>
    <submittedName>
        <fullName evidence="2">Uncharacterized protein</fullName>
    </submittedName>
</protein>
<organism evidence="2 3">
    <name type="scientific">Actinidia rufa</name>
    <dbReference type="NCBI Taxonomy" id="165716"/>
    <lineage>
        <taxon>Eukaryota</taxon>
        <taxon>Viridiplantae</taxon>
        <taxon>Streptophyta</taxon>
        <taxon>Embryophyta</taxon>
        <taxon>Tracheophyta</taxon>
        <taxon>Spermatophyta</taxon>
        <taxon>Magnoliopsida</taxon>
        <taxon>eudicotyledons</taxon>
        <taxon>Gunneridae</taxon>
        <taxon>Pentapetalae</taxon>
        <taxon>asterids</taxon>
        <taxon>Ericales</taxon>
        <taxon>Actinidiaceae</taxon>
        <taxon>Actinidia</taxon>
    </lineage>
</organism>
<proteinExistence type="predicted"/>
<feature type="region of interest" description="Disordered" evidence="1">
    <location>
        <begin position="50"/>
        <end position="72"/>
    </location>
</feature>
<dbReference type="AlphaFoldDB" id="A0A7J0F0S4"/>
<gene>
    <name evidence="2" type="ORF">Acr_08g0006780</name>
</gene>
<dbReference type="Proteomes" id="UP000585474">
    <property type="component" value="Unassembled WGS sequence"/>
</dbReference>
<evidence type="ECO:0000313" key="3">
    <source>
        <dbReference type="Proteomes" id="UP000585474"/>
    </source>
</evidence>
<evidence type="ECO:0000313" key="2">
    <source>
        <dbReference type="EMBL" id="GFY92282.1"/>
    </source>
</evidence>